<dbReference type="InterPro" id="IPR046346">
    <property type="entry name" value="Aminoacid_DH-like_N_sf"/>
</dbReference>
<sequence>MRPTSLSANSPETATSSSGRSSPQMAADISASAEPSIASRWSWRATPQKSESLFREWPETPPGGCHLCAPLTAKTVSEMVAQMYEAKVAGATIVEVRIDHLYGWLLAPPRSGEPKMKEDLKQLLENRPLPVIFTYRPKWEGGQYEGDELDRLRVIWDAMDMDVDYVDIELGGIQKDIEKEAYKYVYDSYYPDLKLPKVRRMDMTHKYDVGFEPAAALLAGAPPNSRTKIIISSHNYKRTPDLSELREIVRKMMELGADVVKIATTATDIGDNIKLFQILKEAQVLTIALAMGPKGLLSRVLAPKFGAFLTFGTLAAGLESAPGQPTITDLTQTYHLDQQSKETKVFGVVGNPVAQSKGPLVHNAAFQLAGVDAVYVSYLVDDMRTFLADFAAPDFAGFSVTIPHKQAALEAADVRDPLAETIGAANTLVRQKDGTLAAYNTDCSAAIKAIEEGLRSRSDVSNKEDPLRGLKVLVVGAGGAGRALAFGAKDKGAEVMIANRTDAKAEELAFAAGAHFVPWASLQSSSVRAADVLANTTSVGMQPNVSETPVPRAALGGYKAVFDAVYTPMETQLLKDARAEGATPVSGVEMFVGQAADQFELFTGGPAPRQVMRDLLLDSLAKPALPSAPGPKPVPKPKWLTQLEKEGVVDLSPPPEPSDSDRLVQMIVSETRPTSKSDTWADQNEFVVKEVPYWYKKKVMEETERLILEYGPDDDQELPPRPEVMEAAARIGIDPEIAKKIRTLPKLRQLVREGLSNMETYL</sequence>
<dbReference type="HAMAP" id="MF_00214">
    <property type="entry name" value="AroD"/>
    <property type="match status" value="1"/>
</dbReference>
<dbReference type="SUPFAM" id="SSF51569">
    <property type="entry name" value="Aldolase"/>
    <property type="match status" value="2"/>
</dbReference>
<dbReference type="CDD" id="cd01065">
    <property type="entry name" value="NAD_bind_Shikimate_DH"/>
    <property type="match status" value="1"/>
</dbReference>
<feature type="domain" description="Quinate/shikimate 5-dehydrogenase/glutamyl-tRNA reductase" evidence="7">
    <location>
        <begin position="465"/>
        <end position="538"/>
    </location>
</feature>
<dbReference type="Pfam" id="PF01487">
    <property type="entry name" value="DHquinase_I"/>
    <property type="match status" value="2"/>
</dbReference>
<evidence type="ECO:0000259" key="7">
    <source>
        <dbReference type="Pfam" id="PF01488"/>
    </source>
</evidence>
<dbReference type="EMBL" id="DF237206">
    <property type="protein sequence ID" value="GAQ85846.1"/>
    <property type="molecule type" value="Genomic_DNA"/>
</dbReference>
<feature type="domain" description="SDH C-terminal" evidence="9">
    <location>
        <begin position="587"/>
        <end position="617"/>
    </location>
</feature>
<reference evidence="10 11" key="1">
    <citation type="journal article" date="2014" name="Nat. Commun.">
        <title>Klebsormidium flaccidum genome reveals primary factors for plant terrestrial adaptation.</title>
        <authorList>
            <person name="Hori K."/>
            <person name="Maruyama F."/>
            <person name="Fujisawa T."/>
            <person name="Togashi T."/>
            <person name="Yamamoto N."/>
            <person name="Seo M."/>
            <person name="Sato S."/>
            <person name="Yamada T."/>
            <person name="Mori H."/>
            <person name="Tajima N."/>
            <person name="Moriyama T."/>
            <person name="Ikeuchi M."/>
            <person name="Watanabe M."/>
            <person name="Wada H."/>
            <person name="Kobayashi K."/>
            <person name="Saito M."/>
            <person name="Masuda T."/>
            <person name="Sasaki-Sekimoto Y."/>
            <person name="Mashiguchi K."/>
            <person name="Awai K."/>
            <person name="Shimojima M."/>
            <person name="Masuda S."/>
            <person name="Iwai M."/>
            <person name="Nobusawa T."/>
            <person name="Narise T."/>
            <person name="Kondo S."/>
            <person name="Saito H."/>
            <person name="Sato R."/>
            <person name="Murakawa M."/>
            <person name="Ihara Y."/>
            <person name="Oshima-Yamada Y."/>
            <person name="Ohtaka K."/>
            <person name="Satoh M."/>
            <person name="Sonobe K."/>
            <person name="Ishii M."/>
            <person name="Ohtani R."/>
            <person name="Kanamori-Sato M."/>
            <person name="Honoki R."/>
            <person name="Miyazaki D."/>
            <person name="Mochizuki H."/>
            <person name="Umetsu J."/>
            <person name="Higashi K."/>
            <person name="Shibata D."/>
            <person name="Kamiya Y."/>
            <person name="Sato N."/>
            <person name="Nakamura Y."/>
            <person name="Tabata S."/>
            <person name="Ida S."/>
            <person name="Kurokawa K."/>
            <person name="Ohta H."/>
        </authorList>
    </citation>
    <scope>NUCLEOTIDE SEQUENCE [LARGE SCALE GENOMIC DNA]</scope>
    <source>
        <strain evidence="10 11">NIES-2285</strain>
    </source>
</reference>
<dbReference type="GO" id="GO:0009423">
    <property type="term" value="P:chorismate biosynthetic process"/>
    <property type="evidence" value="ECO:0000318"/>
    <property type="project" value="GO_Central"/>
</dbReference>
<evidence type="ECO:0000256" key="3">
    <source>
        <dbReference type="ARBA" id="ARBA00022857"/>
    </source>
</evidence>
<dbReference type="CDD" id="cd00502">
    <property type="entry name" value="DHQase_I"/>
    <property type="match status" value="1"/>
</dbReference>
<dbReference type="PANTHER" id="PTHR21089:SF1">
    <property type="entry name" value="BIFUNCTIONAL 3-DEHYDROQUINATE DEHYDRATASE_SHIKIMATE DEHYDROGENASE, CHLOROPLASTIC"/>
    <property type="match status" value="1"/>
</dbReference>
<dbReference type="Pfam" id="PF08501">
    <property type="entry name" value="Shikimate_dh_N"/>
    <property type="match status" value="1"/>
</dbReference>
<evidence type="ECO:0000259" key="8">
    <source>
        <dbReference type="Pfam" id="PF08501"/>
    </source>
</evidence>
<organism evidence="10 11">
    <name type="scientific">Klebsormidium nitens</name>
    <name type="common">Green alga</name>
    <name type="synonym">Ulothrix nitens</name>
    <dbReference type="NCBI Taxonomy" id="105231"/>
    <lineage>
        <taxon>Eukaryota</taxon>
        <taxon>Viridiplantae</taxon>
        <taxon>Streptophyta</taxon>
        <taxon>Klebsormidiophyceae</taxon>
        <taxon>Klebsormidiales</taxon>
        <taxon>Klebsormidiaceae</taxon>
        <taxon>Klebsormidium</taxon>
    </lineage>
</organism>
<dbReference type="STRING" id="105231.A0A1Y1IAX7"/>
<dbReference type="InterPro" id="IPR022893">
    <property type="entry name" value="Shikimate_DH_fam"/>
</dbReference>
<evidence type="ECO:0000259" key="9">
    <source>
        <dbReference type="Pfam" id="PF18317"/>
    </source>
</evidence>
<dbReference type="Gene3D" id="3.40.50.10860">
    <property type="entry name" value="Leucine Dehydrogenase, chain A, domain 1"/>
    <property type="match status" value="1"/>
</dbReference>
<evidence type="ECO:0000256" key="6">
    <source>
        <dbReference type="SAM" id="MobiDB-lite"/>
    </source>
</evidence>
<dbReference type="GO" id="GO:0009073">
    <property type="term" value="P:aromatic amino acid family biosynthetic process"/>
    <property type="evidence" value="ECO:0007669"/>
    <property type="project" value="UniProtKB-KW"/>
</dbReference>
<keyword evidence="3" id="KW-0521">NADP</keyword>
<gene>
    <name evidence="10" type="ORF">KFL_002570140</name>
</gene>
<dbReference type="GO" id="GO:0008652">
    <property type="term" value="P:amino acid biosynthetic process"/>
    <property type="evidence" value="ECO:0007669"/>
    <property type="project" value="UniProtKB-KW"/>
</dbReference>
<evidence type="ECO:0000256" key="1">
    <source>
        <dbReference type="ARBA" id="ARBA00012962"/>
    </source>
</evidence>
<keyword evidence="4" id="KW-0560">Oxidoreductase</keyword>
<accession>A0A1Y1IAX7</accession>
<dbReference type="SUPFAM" id="SSF51735">
    <property type="entry name" value="NAD(P)-binding Rossmann-fold domains"/>
    <property type="match status" value="1"/>
</dbReference>
<name>A0A1Y1IAX7_KLENI</name>
<keyword evidence="11" id="KW-1185">Reference proteome</keyword>
<feature type="region of interest" description="Disordered" evidence="6">
    <location>
        <begin position="1"/>
        <end position="35"/>
    </location>
</feature>
<evidence type="ECO:0000256" key="5">
    <source>
        <dbReference type="ARBA" id="ARBA00023141"/>
    </source>
</evidence>
<evidence type="ECO:0000256" key="4">
    <source>
        <dbReference type="ARBA" id="ARBA00023002"/>
    </source>
</evidence>
<dbReference type="InterPro" id="IPR036291">
    <property type="entry name" value="NAD(P)-bd_dom_sf"/>
</dbReference>
<protein>
    <recommendedName>
        <fullName evidence="1">shikimate dehydrogenase (NADP(+))</fullName>
        <ecNumber evidence="1">1.1.1.25</ecNumber>
    </recommendedName>
</protein>
<dbReference type="EC" id="1.1.1.25" evidence="1"/>
<proteinExistence type="inferred from homology"/>
<dbReference type="GO" id="GO:0019632">
    <property type="term" value="P:shikimate metabolic process"/>
    <property type="evidence" value="ECO:0000318"/>
    <property type="project" value="GO_Central"/>
</dbReference>
<dbReference type="InterPro" id="IPR001381">
    <property type="entry name" value="DHquinase_I"/>
</dbReference>
<dbReference type="Gene3D" id="3.20.20.70">
    <property type="entry name" value="Aldolase class I"/>
    <property type="match status" value="1"/>
</dbReference>
<dbReference type="UniPathway" id="UPA00053">
    <property type="reaction ID" value="UER00087"/>
</dbReference>
<dbReference type="InterPro" id="IPR013785">
    <property type="entry name" value="Aldolase_TIM"/>
</dbReference>
<keyword evidence="2" id="KW-0028">Amino-acid biosynthesis</keyword>
<dbReference type="GO" id="GO:0003855">
    <property type="term" value="F:3-dehydroquinate dehydratase activity"/>
    <property type="evidence" value="ECO:0007669"/>
    <property type="project" value="InterPro"/>
</dbReference>
<dbReference type="InterPro" id="IPR013708">
    <property type="entry name" value="Shikimate_DH-bd_N"/>
</dbReference>
<dbReference type="InterPro" id="IPR006151">
    <property type="entry name" value="Shikm_DH/Glu-tRNA_Rdtase"/>
</dbReference>
<feature type="compositionally biased region" description="Polar residues" evidence="6">
    <location>
        <begin position="1"/>
        <end position="24"/>
    </location>
</feature>
<dbReference type="Pfam" id="PF18317">
    <property type="entry name" value="SDH_C"/>
    <property type="match status" value="1"/>
</dbReference>
<dbReference type="Pfam" id="PF01488">
    <property type="entry name" value="Shikimate_DH"/>
    <property type="match status" value="1"/>
</dbReference>
<dbReference type="InterPro" id="IPR041121">
    <property type="entry name" value="SDH_C"/>
</dbReference>
<dbReference type="GO" id="GO:0050661">
    <property type="term" value="F:NADP binding"/>
    <property type="evidence" value="ECO:0007669"/>
    <property type="project" value="InterPro"/>
</dbReference>
<feature type="domain" description="Shikimate dehydrogenase substrate binding N-terminal" evidence="8">
    <location>
        <begin position="348"/>
        <end position="428"/>
    </location>
</feature>
<dbReference type="OrthoDB" id="204377at2759"/>
<evidence type="ECO:0000313" key="10">
    <source>
        <dbReference type="EMBL" id="GAQ85846.1"/>
    </source>
</evidence>
<evidence type="ECO:0000256" key="2">
    <source>
        <dbReference type="ARBA" id="ARBA00022605"/>
    </source>
</evidence>
<keyword evidence="5" id="KW-0057">Aromatic amino acid biosynthesis</keyword>
<dbReference type="Proteomes" id="UP000054558">
    <property type="component" value="Unassembled WGS sequence"/>
</dbReference>
<dbReference type="PANTHER" id="PTHR21089">
    <property type="entry name" value="SHIKIMATE DEHYDROGENASE"/>
    <property type="match status" value="1"/>
</dbReference>
<dbReference type="InterPro" id="IPR011342">
    <property type="entry name" value="Shikimate_DH"/>
</dbReference>
<dbReference type="GO" id="GO:0004764">
    <property type="term" value="F:shikimate 3-dehydrogenase (NADP+) activity"/>
    <property type="evidence" value="ECO:0000318"/>
    <property type="project" value="GO_Central"/>
</dbReference>
<dbReference type="HAMAP" id="MF_00222">
    <property type="entry name" value="Shikimate_DH_AroE"/>
    <property type="match status" value="1"/>
</dbReference>
<dbReference type="NCBIfam" id="TIGR00507">
    <property type="entry name" value="aroE"/>
    <property type="match status" value="1"/>
</dbReference>
<evidence type="ECO:0000313" key="11">
    <source>
        <dbReference type="Proteomes" id="UP000054558"/>
    </source>
</evidence>
<dbReference type="SUPFAM" id="SSF53223">
    <property type="entry name" value="Aminoacid dehydrogenase-like, N-terminal domain"/>
    <property type="match status" value="1"/>
</dbReference>
<dbReference type="AlphaFoldDB" id="A0A1Y1IAX7"/>
<dbReference type="OMA" id="QCCDEVD"/>
<dbReference type="Gene3D" id="3.40.50.720">
    <property type="entry name" value="NAD(P)-binding Rossmann-like Domain"/>
    <property type="match status" value="1"/>
</dbReference>